<dbReference type="AlphaFoldDB" id="A0A9Q3C3X2"/>
<comment type="caution">
    <text evidence="1">The sequence shown here is derived from an EMBL/GenBank/DDBJ whole genome shotgun (WGS) entry which is preliminary data.</text>
</comment>
<reference evidence="1" key="1">
    <citation type="submission" date="2021-03" db="EMBL/GenBank/DDBJ databases">
        <title>Draft genome sequence of rust myrtle Austropuccinia psidii MF-1, a brazilian biotype.</title>
        <authorList>
            <person name="Quecine M.C."/>
            <person name="Pachon D.M.R."/>
            <person name="Bonatelli M.L."/>
            <person name="Correr F.H."/>
            <person name="Franceschini L.M."/>
            <person name="Leite T.F."/>
            <person name="Margarido G.R.A."/>
            <person name="Almeida C.A."/>
            <person name="Ferrarezi J.A."/>
            <person name="Labate C.A."/>
        </authorList>
    </citation>
    <scope>NUCLEOTIDE SEQUENCE</scope>
    <source>
        <strain evidence="1">MF-1</strain>
    </source>
</reference>
<organism evidence="1 2">
    <name type="scientific">Austropuccinia psidii MF-1</name>
    <dbReference type="NCBI Taxonomy" id="1389203"/>
    <lineage>
        <taxon>Eukaryota</taxon>
        <taxon>Fungi</taxon>
        <taxon>Dikarya</taxon>
        <taxon>Basidiomycota</taxon>
        <taxon>Pucciniomycotina</taxon>
        <taxon>Pucciniomycetes</taxon>
        <taxon>Pucciniales</taxon>
        <taxon>Sphaerophragmiaceae</taxon>
        <taxon>Austropuccinia</taxon>
    </lineage>
</organism>
<evidence type="ECO:0000313" key="2">
    <source>
        <dbReference type="Proteomes" id="UP000765509"/>
    </source>
</evidence>
<dbReference type="EMBL" id="AVOT02004208">
    <property type="protein sequence ID" value="MBW0475710.1"/>
    <property type="molecule type" value="Genomic_DNA"/>
</dbReference>
<sequence length="150" mass="17560">MAFGNHQRPPAQLQDRIPLKLRGRLFLPQCIPYSRMQEWCIYGIIYHYAPFFSQKSNGDTSRTKLHDSKSSTHLITNFRRRTFQLFSMAISWWLPEDHSRTPSTWPCRSLVVNSHKDYSKGNSQRLSFISIIFKASSTHHSLDNSIGPYR</sequence>
<name>A0A9Q3C3X2_9BASI</name>
<dbReference type="Proteomes" id="UP000765509">
    <property type="component" value="Unassembled WGS sequence"/>
</dbReference>
<proteinExistence type="predicted"/>
<evidence type="ECO:0000313" key="1">
    <source>
        <dbReference type="EMBL" id="MBW0475710.1"/>
    </source>
</evidence>
<accession>A0A9Q3C3X2</accession>
<keyword evidence="2" id="KW-1185">Reference proteome</keyword>
<gene>
    <name evidence="1" type="ORF">O181_015425</name>
</gene>
<protein>
    <submittedName>
        <fullName evidence="1">Uncharacterized protein</fullName>
    </submittedName>
</protein>